<dbReference type="EMBL" id="BMYF01000005">
    <property type="protein sequence ID" value="GHB31552.1"/>
    <property type="molecule type" value="Genomic_DNA"/>
</dbReference>
<comment type="caution">
    <text evidence="6">The sequence shown here is derived from an EMBL/GenBank/DDBJ whole genome shotgun (WGS) entry which is preliminary data.</text>
</comment>
<dbReference type="Gene3D" id="3.40.50.1820">
    <property type="entry name" value="alpha/beta hydrolase"/>
    <property type="match status" value="1"/>
</dbReference>
<keyword evidence="7" id="KW-1185">Reference proteome</keyword>
<dbReference type="GO" id="GO:0047372">
    <property type="term" value="F:monoacylglycerol lipase activity"/>
    <property type="evidence" value="ECO:0007669"/>
    <property type="project" value="TreeGrafter"/>
</dbReference>
<evidence type="ECO:0000256" key="4">
    <source>
        <dbReference type="PIRSR" id="PIRSR005211-1"/>
    </source>
</evidence>
<dbReference type="InterPro" id="IPR000952">
    <property type="entry name" value="AB_hydrolase_4_CS"/>
</dbReference>
<dbReference type="InterPro" id="IPR029058">
    <property type="entry name" value="AB_hydrolase_fold"/>
</dbReference>
<dbReference type="InterPro" id="IPR000073">
    <property type="entry name" value="AB_hydrolase_1"/>
</dbReference>
<dbReference type="SUPFAM" id="SSF53474">
    <property type="entry name" value="alpha/beta-Hydrolases"/>
    <property type="match status" value="1"/>
</dbReference>
<dbReference type="PIRSF" id="PIRSF005211">
    <property type="entry name" value="Ab_hydro_YheT"/>
    <property type="match status" value="1"/>
</dbReference>
<dbReference type="Proteomes" id="UP000642809">
    <property type="component" value="Unassembled WGS sequence"/>
</dbReference>
<feature type="active site" description="Charge relay system" evidence="4">
    <location>
        <position position="138"/>
    </location>
</feature>
<name>A0A8J3G4Q3_9BACT</name>
<dbReference type="InterPro" id="IPR012020">
    <property type="entry name" value="ABHD4"/>
</dbReference>
<evidence type="ECO:0000313" key="7">
    <source>
        <dbReference type="Proteomes" id="UP000642809"/>
    </source>
</evidence>
<feature type="active site" description="Charge relay system" evidence="4">
    <location>
        <position position="264"/>
    </location>
</feature>
<reference evidence="6" key="2">
    <citation type="submission" date="2020-09" db="EMBL/GenBank/DDBJ databases">
        <authorList>
            <person name="Sun Q."/>
            <person name="Kim S."/>
        </authorList>
    </citation>
    <scope>NUCLEOTIDE SEQUENCE</scope>
    <source>
        <strain evidence="6">KCTC 23224</strain>
    </source>
</reference>
<accession>A0A8J3G4Q3</accession>
<protein>
    <submittedName>
        <fullName evidence="6">Alpha/beta hydrolase</fullName>
    </submittedName>
</protein>
<dbReference type="InterPro" id="IPR050960">
    <property type="entry name" value="AB_hydrolase_4_sf"/>
</dbReference>
<feature type="active site" description="Charge relay system" evidence="4">
    <location>
        <position position="293"/>
    </location>
</feature>
<keyword evidence="3 6" id="KW-0378">Hydrolase</keyword>
<evidence type="ECO:0000256" key="1">
    <source>
        <dbReference type="ARBA" id="ARBA00010884"/>
    </source>
</evidence>
<evidence type="ECO:0000256" key="3">
    <source>
        <dbReference type="ARBA" id="ARBA00022801"/>
    </source>
</evidence>
<dbReference type="PANTHER" id="PTHR10794:SF94">
    <property type="entry name" value="ESTERASE YHET-RELATED"/>
    <property type="match status" value="1"/>
</dbReference>
<dbReference type="RefSeq" id="WP_189579427.1">
    <property type="nucleotide sequence ID" value="NZ_BMYF01000005.1"/>
</dbReference>
<reference evidence="6" key="1">
    <citation type="journal article" date="2014" name="Int. J. Syst. Evol. Microbiol.">
        <title>Complete genome sequence of Corynebacterium casei LMG S-19264T (=DSM 44701T), isolated from a smear-ripened cheese.</title>
        <authorList>
            <consortium name="US DOE Joint Genome Institute (JGI-PGF)"/>
            <person name="Walter F."/>
            <person name="Albersmeier A."/>
            <person name="Kalinowski J."/>
            <person name="Ruckert C."/>
        </authorList>
    </citation>
    <scope>NUCLEOTIDE SEQUENCE</scope>
    <source>
        <strain evidence="6">KCTC 23224</strain>
    </source>
</reference>
<feature type="domain" description="AB hydrolase-1" evidence="5">
    <location>
        <begin position="61"/>
        <end position="266"/>
    </location>
</feature>
<sequence length="319" mass="36411">MPLSKNTEYESPKWLFNGHLQTIIPSLFRPSIPLPFERERITTPDGDFLDLDWLKNNSEDLVIISHGLEGNSQRPYMTGMARQFYANGFDVLTWNFRGCGEELNSKPIFYHSGATYDLDTVVNHAAPGYQNIHLIGFSLGGNLTLKYLGEKRNRLPKIKKGVAISVPLHLESSCLKISSGENIVYAKRFLKTLKEKVTIKAKLFPEEIPLGTLRKIKTLKDFDDSYTGPLHGFKDAHDYYEQCSSLYFLEGIEVPTLVLNAQNDPFLTDKCFPISVGRSLDAVWMEFPKLGGHVGFTPRESKDIYWSEKRAFEFIRYEP</sequence>
<evidence type="ECO:0000256" key="2">
    <source>
        <dbReference type="ARBA" id="ARBA00022487"/>
    </source>
</evidence>
<organism evidence="6 7">
    <name type="scientific">Mongoliitalea lutea</name>
    <dbReference type="NCBI Taxonomy" id="849756"/>
    <lineage>
        <taxon>Bacteria</taxon>
        <taxon>Pseudomonadati</taxon>
        <taxon>Bacteroidota</taxon>
        <taxon>Cytophagia</taxon>
        <taxon>Cytophagales</taxon>
        <taxon>Cyclobacteriaceae</taxon>
        <taxon>Mongoliitalea</taxon>
    </lineage>
</organism>
<dbReference type="PROSITE" id="PS01133">
    <property type="entry name" value="UPF0017"/>
    <property type="match status" value="1"/>
</dbReference>
<gene>
    <name evidence="6" type="ORF">GCM10008106_10500</name>
</gene>
<evidence type="ECO:0000259" key="5">
    <source>
        <dbReference type="Pfam" id="PF00561"/>
    </source>
</evidence>
<evidence type="ECO:0000313" key="6">
    <source>
        <dbReference type="EMBL" id="GHB31552.1"/>
    </source>
</evidence>
<dbReference type="AlphaFoldDB" id="A0A8J3G4Q3"/>
<keyword evidence="2" id="KW-0719">Serine esterase</keyword>
<dbReference type="PANTHER" id="PTHR10794">
    <property type="entry name" value="ABHYDROLASE DOMAIN-CONTAINING PROTEIN"/>
    <property type="match status" value="1"/>
</dbReference>
<dbReference type="Pfam" id="PF00561">
    <property type="entry name" value="Abhydrolase_1"/>
    <property type="match status" value="1"/>
</dbReference>
<comment type="similarity">
    <text evidence="1">Belongs to the AB hydrolase superfamily. AB hydrolase 4 family.</text>
</comment>
<proteinExistence type="inferred from homology"/>
<dbReference type="GO" id="GO:0034338">
    <property type="term" value="F:short-chain carboxylesterase activity"/>
    <property type="evidence" value="ECO:0007669"/>
    <property type="project" value="TreeGrafter"/>
</dbReference>